<dbReference type="GO" id="GO:0006508">
    <property type="term" value="P:proteolysis"/>
    <property type="evidence" value="ECO:0007669"/>
    <property type="project" value="UniProtKB-KW"/>
</dbReference>
<organism evidence="11 12">
    <name type="scientific">Mola mola</name>
    <name type="common">Ocean sunfish</name>
    <name type="synonym">Tetraodon mola</name>
    <dbReference type="NCBI Taxonomy" id="94237"/>
    <lineage>
        <taxon>Eukaryota</taxon>
        <taxon>Metazoa</taxon>
        <taxon>Chordata</taxon>
        <taxon>Craniata</taxon>
        <taxon>Vertebrata</taxon>
        <taxon>Euteleostomi</taxon>
        <taxon>Actinopterygii</taxon>
        <taxon>Neopterygii</taxon>
        <taxon>Teleostei</taxon>
        <taxon>Neoteleostei</taxon>
        <taxon>Acanthomorphata</taxon>
        <taxon>Eupercaria</taxon>
        <taxon>Tetraodontiformes</taxon>
        <taxon>Molidae</taxon>
        <taxon>Mola</taxon>
    </lineage>
</organism>
<evidence type="ECO:0000256" key="9">
    <source>
        <dbReference type="RuleBase" id="RU363034"/>
    </source>
</evidence>
<comment type="catalytic activity">
    <reaction evidence="7">
        <text>Preferential cleavage: Arg-|-Xaa, Lys-|-Xaa.</text>
        <dbReference type="EC" id="3.4.21.4"/>
    </reaction>
</comment>
<reference evidence="11" key="1">
    <citation type="submission" date="2025-08" db="UniProtKB">
        <authorList>
            <consortium name="Ensembl"/>
        </authorList>
    </citation>
    <scope>IDENTIFICATION</scope>
</reference>
<evidence type="ECO:0000256" key="7">
    <source>
        <dbReference type="ARBA" id="ARBA00036320"/>
    </source>
</evidence>
<evidence type="ECO:0000256" key="6">
    <source>
        <dbReference type="ARBA" id="ARBA00023157"/>
    </source>
</evidence>
<dbReference type="GO" id="GO:0005615">
    <property type="term" value="C:extracellular space"/>
    <property type="evidence" value="ECO:0007669"/>
    <property type="project" value="TreeGrafter"/>
</dbReference>
<evidence type="ECO:0000256" key="1">
    <source>
        <dbReference type="ARBA" id="ARBA00004239"/>
    </source>
</evidence>
<dbReference type="InterPro" id="IPR009003">
    <property type="entry name" value="Peptidase_S1_PA"/>
</dbReference>
<dbReference type="InterPro" id="IPR033116">
    <property type="entry name" value="TRYPSIN_SER"/>
</dbReference>
<accession>A0A3Q3XF68</accession>
<evidence type="ECO:0000313" key="11">
    <source>
        <dbReference type="Ensembl" id="ENSMMOP00000021446.1"/>
    </source>
</evidence>
<evidence type="ECO:0000256" key="8">
    <source>
        <dbReference type="ARBA" id="ARBA00038868"/>
    </source>
</evidence>
<keyword evidence="5 9" id="KW-0720">Serine protease</keyword>
<reference evidence="11" key="2">
    <citation type="submission" date="2025-09" db="UniProtKB">
        <authorList>
            <consortium name="Ensembl"/>
        </authorList>
    </citation>
    <scope>IDENTIFICATION</scope>
</reference>
<evidence type="ECO:0000256" key="2">
    <source>
        <dbReference type="ARBA" id="ARBA00007664"/>
    </source>
</evidence>
<dbReference type="InterPro" id="IPR001314">
    <property type="entry name" value="Peptidase_S1A"/>
</dbReference>
<dbReference type="Ensembl" id="ENSMMOT00000021802.1">
    <property type="protein sequence ID" value="ENSMMOP00000021446.1"/>
    <property type="gene ID" value="ENSMMOG00000015097.1"/>
</dbReference>
<dbReference type="Pfam" id="PF00089">
    <property type="entry name" value="Trypsin"/>
    <property type="match status" value="1"/>
</dbReference>
<dbReference type="STRING" id="94237.ENSMMOP00000021446"/>
<dbReference type="PROSITE" id="PS50240">
    <property type="entry name" value="TRYPSIN_DOM"/>
    <property type="match status" value="1"/>
</dbReference>
<dbReference type="GO" id="GO:0004252">
    <property type="term" value="F:serine-type endopeptidase activity"/>
    <property type="evidence" value="ECO:0007669"/>
    <property type="project" value="UniProtKB-EC"/>
</dbReference>
<dbReference type="InterPro" id="IPR043504">
    <property type="entry name" value="Peptidase_S1_PA_chymotrypsin"/>
</dbReference>
<dbReference type="PROSITE" id="PS00134">
    <property type="entry name" value="TRYPSIN_HIS"/>
    <property type="match status" value="1"/>
</dbReference>
<keyword evidence="4 9" id="KW-0378">Hydrolase</keyword>
<evidence type="ECO:0000256" key="5">
    <source>
        <dbReference type="ARBA" id="ARBA00022825"/>
    </source>
</evidence>
<protein>
    <recommendedName>
        <fullName evidence="8">trypsin</fullName>
        <ecNumber evidence="8">3.4.21.4</ecNumber>
    </recommendedName>
</protein>
<proteinExistence type="inferred from homology"/>
<evidence type="ECO:0000256" key="3">
    <source>
        <dbReference type="ARBA" id="ARBA00022670"/>
    </source>
</evidence>
<evidence type="ECO:0000256" key="4">
    <source>
        <dbReference type="ARBA" id="ARBA00022801"/>
    </source>
</evidence>
<dbReference type="SUPFAM" id="SSF50494">
    <property type="entry name" value="Trypsin-like serine proteases"/>
    <property type="match status" value="1"/>
</dbReference>
<comment type="similarity">
    <text evidence="2">Belongs to the peptidase S1 family.</text>
</comment>
<dbReference type="PRINTS" id="PR00722">
    <property type="entry name" value="CHYMOTRYPSIN"/>
</dbReference>
<dbReference type="InterPro" id="IPR018114">
    <property type="entry name" value="TRYPSIN_HIS"/>
</dbReference>
<keyword evidence="6" id="KW-1015">Disulfide bond</keyword>
<dbReference type="InterPro" id="IPR050127">
    <property type="entry name" value="Serine_Proteases_S1"/>
</dbReference>
<comment type="subcellular location">
    <subcellularLocation>
        <location evidence="1">Secreted</location>
        <location evidence="1">Extracellular space</location>
    </subcellularLocation>
</comment>
<dbReference type="PROSITE" id="PS00135">
    <property type="entry name" value="TRYPSIN_SER"/>
    <property type="match status" value="1"/>
</dbReference>
<name>A0A3Q3XF68_MOLML</name>
<dbReference type="SMART" id="SM00020">
    <property type="entry name" value="Tryp_SPc"/>
    <property type="match status" value="1"/>
</dbReference>
<dbReference type="EC" id="3.4.21.4" evidence="8"/>
<dbReference type="InterPro" id="IPR001254">
    <property type="entry name" value="Trypsin_dom"/>
</dbReference>
<evidence type="ECO:0000313" key="12">
    <source>
        <dbReference type="Proteomes" id="UP000261620"/>
    </source>
</evidence>
<dbReference type="AlphaFoldDB" id="A0A3Q3XF68"/>
<dbReference type="FunFam" id="2.40.10.10:FF:000077">
    <property type="entry name" value="Predicted protein"/>
    <property type="match status" value="1"/>
</dbReference>
<sequence>MGLRIKRTPAFTIKLFGRKQQCSALNVHLRDTRYEIRGTKCSKRIVGGYAPVPHSIRYIVSIQTTERQHVCGGSLINKYWVITAAHCDYSLTIYEGTEQEILPQHLVPHPEYNKTTNNNDIMLIKLKAPVDLSSYVSVALLPRQGAPIAEGRMCRVSGWGYTSPNTGLIPATLRTVKLPIVSARNCNSSESFDGGITDNMICAGYSTGGKDACKGDSGGPLVCEGRVYGVVSWGKGCADAQFPGVYTAVSKYRMWIDDTIFNYYTANGQM</sequence>
<dbReference type="PANTHER" id="PTHR24264">
    <property type="entry name" value="TRYPSIN-RELATED"/>
    <property type="match status" value="1"/>
</dbReference>
<keyword evidence="3 9" id="KW-0645">Protease</keyword>
<feature type="domain" description="Peptidase S1" evidence="10">
    <location>
        <begin position="45"/>
        <end position="261"/>
    </location>
</feature>
<evidence type="ECO:0000259" key="10">
    <source>
        <dbReference type="PROSITE" id="PS50240"/>
    </source>
</evidence>
<keyword evidence="12" id="KW-1185">Reference proteome</keyword>
<dbReference type="CDD" id="cd00190">
    <property type="entry name" value="Tryp_SPc"/>
    <property type="match status" value="1"/>
</dbReference>
<dbReference type="Proteomes" id="UP000261620">
    <property type="component" value="Unplaced"/>
</dbReference>
<dbReference type="PANTHER" id="PTHR24264:SF20">
    <property type="entry name" value="TRYPSIN-LIKE"/>
    <property type="match status" value="1"/>
</dbReference>
<dbReference type="Gene3D" id="2.40.10.10">
    <property type="entry name" value="Trypsin-like serine proteases"/>
    <property type="match status" value="3"/>
</dbReference>